<dbReference type="EMBL" id="OZ034820">
    <property type="protein sequence ID" value="CAL1403426.1"/>
    <property type="molecule type" value="Genomic_DNA"/>
</dbReference>
<organism evidence="2 3">
    <name type="scientific">Linum trigynum</name>
    <dbReference type="NCBI Taxonomy" id="586398"/>
    <lineage>
        <taxon>Eukaryota</taxon>
        <taxon>Viridiplantae</taxon>
        <taxon>Streptophyta</taxon>
        <taxon>Embryophyta</taxon>
        <taxon>Tracheophyta</taxon>
        <taxon>Spermatophyta</taxon>
        <taxon>Magnoliopsida</taxon>
        <taxon>eudicotyledons</taxon>
        <taxon>Gunneridae</taxon>
        <taxon>Pentapetalae</taxon>
        <taxon>rosids</taxon>
        <taxon>fabids</taxon>
        <taxon>Malpighiales</taxon>
        <taxon>Linaceae</taxon>
        <taxon>Linum</taxon>
    </lineage>
</organism>
<reference evidence="2 3" key="1">
    <citation type="submission" date="2024-04" db="EMBL/GenBank/DDBJ databases">
        <authorList>
            <person name="Fracassetti M."/>
        </authorList>
    </citation>
    <scope>NUCLEOTIDE SEQUENCE [LARGE SCALE GENOMIC DNA]</scope>
</reference>
<dbReference type="AlphaFoldDB" id="A0AAV2FYP0"/>
<keyword evidence="3" id="KW-1185">Reference proteome</keyword>
<accession>A0AAV2FYP0</accession>
<feature type="region of interest" description="Disordered" evidence="1">
    <location>
        <begin position="171"/>
        <end position="224"/>
    </location>
</feature>
<protein>
    <submittedName>
        <fullName evidence="2">Uncharacterized protein</fullName>
    </submittedName>
</protein>
<sequence length="224" mass="24556">MGDKHGFAKVLVELTVDSECPDHVLLWLDDDSSIRIGVTYCNLPPVCQVCHLFGITRSCAEHQGKKWVAKPVQMEQVVSTDLRWDVMVEEVIQEAVVDFQGASEKGKEVVVYDDPQLMAIFTSSASMGGGQIVPQNLEKSFQEVATSSSPKLPSEDEFQRVVNGARPRVWLSQDSSKGNQVSHSSFSVLGKLGDKEASKVQDAPRKKEVKKDVKKGGGKPPTSK</sequence>
<evidence type="ECO:0000256" key="1">
    <source>
        <dbReference type="SAM" id="MobiDB-lite"/>
    </source>
</evidence>
<evidence type="ECO:0000313" key="3">
    <source>
        <dbReference type="Proteomes" id="UP001497516"/>
    </source>
</evidence>
<dbReference type="Proteomes" id="UP001497516">
    <property type="component" value="Chromosome 7"/>
</dbReference>
<feature type="compositionally biased region" description="Polar residues" evidence="1">
    <location>
        <begin position="172"/>
        <end position="187"/>
    </location>
</feature>
<evidence type="ECO:0000313" key="2">
    <source>
        <dbReference type="EMBL" id="CAL1403426.1"/>
    </source>
</evidence>
<feature type="compositionally biased region" description="Basic and acidic residues" evidence="1">
    <location>
        <begin position="192"/>
        <end position="215"/>
    </location>
</feature>
<gene>
    <name evidence="2" type="ORF">LTRI10_LOCUS43363</name>
</gene>
<name>A0AAV2FYP0_9ROSI</name>
<proteinExistence type="predicted"/>